<evidence type="ECO:0000313" key="3">
    <source>
        <dbReference type="Proteomes" id="UP000799436"/>
    </source>
</evidence>
<gene>
    <name evidence="2" type="ORF">EJ03DRAFT_56897</name>
</gene>
<evidence type="ECO:0000313" key="2">
    <source>
        <dbReference type="EMBL" id="KAF2770874.1"/>
    </source>
</evidence>
<organism evidence="2 3">
    <name type="scientific">Teratosphaeria nubilosa</name>
    <dbReference type="NCBI Taxonomy" id="161662"/>
    <lineage>
        <taxon>Eukaryota</taxon>
        <taxon>Fungi</taxon>
        <taxon>Dikarya</taxon>
        <taxon>Ascomycota</taxon>
        <taxon>Pezizomycotina</taxon>
        <taxon>Dothideomycetes</taxon>
        <taxon>Dothideomycetidae</taxon>
        <taxon>Mycosphaerellales</taxon>
        <taxon>Teratosphaeriaceae</taxon>
        <taxon>Teratosphaeria</taxon>
    </lineage>
</organism>
<dbReference type="EMBL" id="ML995823">
    <property type="protein sequence ID" value="KAF2770874.1"/>
    <property type="molecule type" value="Genomic_DNA"/>
</dbReference>
<accession>A0A6G1LFD4</accession>
<sequence length="232" mass="26001">MVEMAKVKRPAIRSPSPSRMRTLKNHNSVSAPDNQSSSTLQSTEVATPHSGTILRTQLAGEPTLSSQSSSDADAQNTQQRQKSKWFHGRKGVLSHLRRRDARLLVYPVVFQVQDLDIWKKPTADGSITIYFETVNMQGKLGFYYPTLSILRRGLEQGLQLALDTRYGPGQFRLESWHGSFVNGEGVAGRRSRTAFEDESLKSRKHYQSHLREATEISIWGKAVMVPRSSSSA</sequence>
<feature type="compositionally biased region" description="Low complexity" evidence="1">
    <location>
        <begin position="65"/>
        <end position="75"/>
    </location>
</feature>
<protein>
    <submittedName>
        <fullName evidence="2">Uncharacterized protein</fullName>
    </submittedName>
</protein>
<evidence type="ECO:0000256" key="1">
    <source>
        <dbReference type="SAM" id="MobiDB-lite"/>
    </source>
</evidence>
<keyword evidence="3" id="KW-1185">Reference proteome</keyword>
<name>A0A6G1LFD4_9PEZI</name>
<dbReference type="AlphaFoldDB" id="A0A6G1LFD4"/>
<feature type="compositionally biased region" description="Polar residues" evidence="1">
    <location>
        <begin position="15"/>
        <end position="55"/>
    </location>
</feature>
<proteinExistence type="predicted"/>
<feature type="region of interest" description="Disordered" evidence="1">
    <location>
        <begin position="1"/>
        <end position="85"/>
    </location>
</feature>
<dbReference type="Proteomes" id="UP000799436">
    <property type="component" value="Unassembled WGS sequence"/>
</dbReference>
<reference evidence="2" key="1">
    <citation type="journal article" date="2020" name="Stud. Mycol.">
        <title>101 Dothideomycetes genomes: a test case for predicting lifestyles and emergence of pathogens.</title>
        <authorList>
            <person name="Haridas S."/>
            <person name="Albert R."/>
            <person name="Binder M."/>
            <person name="Bloem J."/>
            <person name="Labutti K."/>
            <person name="Salamov A."/>
            <person name="Andreopoulos B."/>
            <person name="Baker S."/>
            <person name="Barry K."/>
            <person name="Bills G."/>
            <person name="Bluhm B."/>
            <person name="Cannon C."/>
            <person name="Castanera R."/>
            <person name="Culley D."/>
            <person name="Daum C."/>
            <person name="Ezra D."/>
            <person name="Gonzalez J."/>
            <person name="Henrissat B."/>
            <person name="Kuo A."/>
            <person name="Liang C."/>
            <person name="Lipzen A."/>
            <person name="Lutzoni F."/>
            <person name="Magnuson J."/>
            <person name="Mondo S."/>
            <person name="Nolan M."/>
            <person name="Ohm R."/>
            <person name="Pangilinan J."/>
            <person name="Park H.-J."/>
            <person name="Ramirez L."/>
            <person name="Alfaro M."/>
            <person name="Sun H."/>
            <person name="Tritt A."/>
            <person name="Yoshinaga Y."/>
            <person name="Zwiers L.-H."/>
            <person name="Turgeon B."/>
            <person name="Goodwin S."/>
            <person name="Spatafora J."/>
            <person name="Crous P."/>
            <person name="Grigoriev I."/>
        </authorList>
    </citation>
    <scope>NUCLEOTIDE SEQUENCE</scope>
    <source>
        <strain evidence="2">CBS 116005</strain>
    </source>
</reference>
<dbReference type="OrthoDB" id="10327058at2759"/>